<dbReference type="SMART" id="SM00449">
    <property type="entry name" value="SPRY"/>
    <property type="match status" value="1"/>
</dbReference>
<feature type="domain" description="Helicase C-terminal" evidence="11">
    <location>
        <begin position="529"/>
        <end position="715"/>
    </location>
</feature>
<accession>A0A9N8HDN9</accession>
<evidence type="ECO:0000259" key="11">
    <source>
        <dbReference type="PROSITE" id="PS51194"/>
    </source>
</evidence>
<keyword evidence="2" id="KW-0540">Nuclease</keyword>
<dbReference type="GO" id="GO:0004527">
    <property type="term" value="F:exonuclease activity"/>
    <property type="evidence" value="ECO:0007669"/>
    <property type="project" value="UniProtKB-KW"/>
</dbReference>
<dbReference type="InterPro" id="IPR027417">
    <property type="entry name" value="P-loop_NTPase"/>
</dbReference>
<feature type="compositionally biased region" description="Basic and acidic residues" evidence="8">
    <location>
        <begin position="85"/>
        <end position="94"/>
    </location>
</feature>
<keyword evidence="13" id="KW-1185">Reference proteome</keyword>
<evidence type="ECO:0000256" key="6">
    <source>
        <dbReference type="ARBA" id="ARBA00022839"/>
    </source>
</evidence>
<evidence type="ECO:0000256" key="3">
    <source>
        <dbReference type="ARBA" id="ARBA00022741"/>
    </source>
</evidence>
<dbReference type="InterPro" id="IPR001650">
    <property type="entry name" value="Helicase_C-like"/>
</dbReference>
<keyword evidence="4" id="KW-0378">Hydrolase</keyword>
<dbReference type="GO" id="GO:0005524">
    <property type="term" value="F:ATP binding"/>
    <property type="evidence" value="ECO:0007669"/>
    <property type="project" value="UniProtKB-KW"/>
</dbReference>
<dbReference type="InterPro" id="IPR050079">
    <property type="entry name" value="DEAD_box_RNA_helicase"/>
</dbReference>
<proteinExistence type="inferred from homology"/>
<feature type="domain" description="B30.2/SPRY" evidence="9">
    <location>
        <begin position="78"/>
        <end position="271"/>
    </location>
</feature>
<keyword evidence="6" id="KW-0269">Exonuclease</keyword>
<evidence type="ECO:0000256" key="8">
    <source>
        <dbReference type="SAM" id="MobiDB-lite"/>
    </source>
</evidence>
<dbReference type="Pfam" id="PF00622">
    <property type="entry name" value="SPRY"/>
    <property type="match status" value="1"/>
</dbReference>
<dbReference type="OrthoDB" id="1735at2759"/>
<dbReference type="InterPro" id="IPR003877">
    <property type="entry name" value="SPRY_dom"/>
</dbReference>
<dbReference type="InterPro" id="IPR011545">
    <property type="entry name" value="DEAD/DEAH_box_helicase_dom"/>
</dbReference>
<evidence type="ECO:0000256" key="2">
    <source>
        <dbReference type="ARBA" id="ARBA00022722"/>
    </source>
</evidence>
<dbReference type="GO" id="GO:0003724">
    <property type="term" value="F:RNA helicase activity"/>
    <property type="evidence" value="ECO:0007669"/>
    <property type="project" value="TreeGrafter"/>
</dbReference>
<organism evidence="12 13">
    <name type="scientific">Seminavis robusta</name>
    <dbReference type="NCBI Taxonomy" id="568900"/>
    <lineage>
        <taxon>Eukaryota</taxon>
        <taxon>Sar</taxon>
        <taxon>Stramenopiles</taxon>
        <taxon>Ochrophyta</taxon>
        <taxon>Bacillariophyta</taxon>
        <taxon>Bacillariophyceae</taxon>
        <taxon>Bacillariophycidae</taxon>
        <taxon>Naviculales</taxon>
        <taxon>Naviculaceae</taxon>
        <taxon>Seminavis</taxon>
    </lineage>
</organism>
<dbReference type="Pfam" id="PF00271">
    <property type="entry name" value="Helicase_C"/>
    <property type="match status" value="1"/>
</dbReference>
<feature type="region of interest" description="Disordered" evidence="8">
    <location>
        <begin position="73"/>
        <end position="97"/>
    </location>
</feature>
<dbReference type="GO" id="GO:0005829">
    <property type="term" value="C:cytosol"/>
    <property type="evidence" value="ECO:0007669"/>
    <property type="project" value="TreeGrafter"/>
</dbReference>
<dbReference type="Proteomes" id="UP001153069">
    <property type="component" value="Unassembled WGS sequence"/>
</dbReference>
<evidence type="ECO:0000259" key="10">
    <source>
        <dbReference type="PROSITE" id="PS51192"/>
    </source>
</evidence>
<dbReference type="InterPro" id="IPR001870">
    <property type="entry name" value="B30.2/SPRY"/>
</dbReference>
<sequence length="786" mass="85975">MAGGWESLGLLPELVQTCEEDLGWGLPSDIQEEAIPMLLGGRDVMGSAETGSGKTAAFALPVLQLCVEYKEQDQKGSKQGSNNKPIDEKGKGPPDMEFIMSTQDRDQTIAFHPNGNELQLQSSDKTRWAGCRCAAGIKVGKKGDKHGATGYSFECTILDKDGTVRVGWSTSEGSLKLGTDANGWGYGGTGVTVTTGKYDPFPSEGNRASFTKDDVIGCHLEFEDSGGAKISFSCNGKNLGNPFKVGPGKTLYPTICMKNSSCELNFADPLRFPPPNGFQPVSLSMASNEGAKNPNHAHAEKLTDSKRQGPLAIVIEPTRDLAEQSYQAFVTLGKRLRETPVGAALLVGGVKPTETLKMLKENSVDVLVGTPPIIASYLKKGTIQPSRCRLFVLDEADELVSSDSVDNIQSIFGRLVASTEAHQSLFDRLQVCFFSATLRSKEVQELSSTLCHQPLWIDLRGQNDSMLPDTVHHCFIQLNPSTVKLKDDELIETDAVHRNGKLSAKVEVKKITDEASKSSEVIKQLKPRVLVEVMEKFGMDQVLVFCRTNLDCDLLEKYLKGIGSAGDIGIADKYSCRVLAGMRSMEERQSSLRAFKEGDVRILVCTDVAARGIDIRNLPFVINCTLPDKPEIYVHRVGRVGRADHMGLAISLVSTVKERVWFCRKGKKPPCEDTRDFDAGGNCIWYNEPQYFGNIDKLLVANNVKDTKLQYPGLVLPANVEALVANKSYGERVQGNGPLNPEVKAKMDAISSQLDVLTKAESSMQKDYWSIRHRFRNAQAKGVPIA</sequence>
<evidence type="ECO:0000256" key="7">
    <source>
        <dbReference type="ARBA" id="ARBA00022840"/>
    </source>
</evidence>
<dbReference type="PROSITE" id="PS51192">
    <property type="entry name" value="HELICASE_ATP_BIND_1"/>
    <property type="match status" value="1"/>
</dbReference>
<dbReference type="CDD" id="cd18787">
    <property type="entry name" value="SF2_C_DEAD"/>
    <property type="match status" value="1"/>
</dbReference>
<dbReference type="PROSITE" id="PS50188">
    <property type="entry name" value="B302_SPRY"/>
    <property type="match status" value="1"/>
</dbReference>
<reference evidence="12" key="1">
    <citation type="submission" date="2020-06" db="EMBL/GenBank/DDBJ databases">
        <authorList>
            <consortium name="Plant Systems Biology data submission"/>
        </authorList>
    </citation>
    <scope>NUCLEOTIDE SEQUENCE</scope>
    <source>
        <strain evidence="12">D6</strain>
    </source>
</reference>
<comment type="similarity">
    <text evidence="1">Belongs to the DEAD box helicase family. DDX1 subfamily.</text>
</comment>
<evidence type="ECO:0000259" key="9">
    <source>
        <dbReference type="PROSITE" id="PS50188"/>
    </source>
</evidence>
<keyword evidence="3" id="KW-0547">Nucleotide-binding</keyword>
<comment type="caution">
    <text evidence="12">The sequence shown here is derived from an EMBL/GenBank/DDBJ whole genome shotgun (WGS) entry which is preliminary data.</text>
</comment>
<dbReference type="SUPFAM" id="SSF52540">
    <property type="entry name" value="P-loop containing nucleoside triphosphate hydrolases"/>
    <property type="match status" value="2"/>
</dbReference>
<dbReference type="PROSITE" id="PS51194">
    <property type="entry name" value="HELICASE_CTER"/>
    <property type="match status" value="1"/>
</dbReference>
<keyword evidence="5 12" id="KW-0347">Helicase</keyword>
<name>A0A9N8HDN9_9STRA</name>
<dbReference type="EMBL" id="CAICTM010000351">
    <property type="protein sequence ID" value="CAB9508555.1"/>
    <property type="molecule type" value="Genomic_DNA"/>
</dbReference>
<dbReference type="SMART" id="SM00490">
    <property type="entry name" value="HELICc"/>
    <property type="match status" value="1"/>
</dbReference>
<evidence type="ECO:0000256" key="5">
    <source>
        <dbReference type="ARBA" id="ARBA00022806"/>
    </source>
</evidence>
<feature type="domain" description="Helicase ATP-binding" evidence="10">
    <location>
        <begin position="299"/>
        <end position="456"/>
    </location>
</feature>
<evidence type="ECO:0000256" key="4">
    <source>
        <dbReference type="ARBA" id="ARBA00022801"/>
    </source>
</evidence>
<dbReference type="GO" id="GO:0003676">
    <property type="term" value="F:nucleic acid binding"/>
    <property type="evidence" value="ECO:0007669"/>
    <property type="project" value="InterPro"/>
</dbReference>
<gene>
    <name evidence="12" type="ORF">SEMRO_352_G124100.1</name>
</gene>
<dbReference type="SUPFAM" id="SSF49899">
    <property type="entry name" value="Concanavalin A-like lectins/glucanases"/>
    <property type="match status" value="1"/>
</dbReference>
<dbReference type="InterPro" id="IPR043136">
    <property type="entry name" value="B30.2/SPRY_sf"/>
</dbReference>
<dbReference type="PANTHER" id="PTHR47959">
    <property type="entry name" value="ATP-DEPENDENT RNA HELICASE RHLE-RELATED"/>
    <property type="match status" value="1"/>
</dbReference>
<dbReference type="AlphaFoldDB" id="A0A9N8HDN9"/>
<evidence type="ECO:0000256" key="1">
    <source>
        <dbReference type="ARBA" id="ARBA00008765"/>
    </source>
</evidence>
<keyword evidence="7" id="KW-0067">ATP-binding</keyword>
<dbReference type="Pfam" id="PF00270">
    <property type="entry name" value="DEAD"/>
    <property type="match status" value="2"/>
</dbReference>
<dbReference type="Gene3D" id="3.40.50.300">
    <property type="entry name" value="P-loop containing nucleotide triphosphate hydrolases"/>
    <property type="match status" value="3"/>
</dbReference>
<protein>
    <submittedName>
        <fullName evidence="12">ATP-dependent RNA helicase Ddx1</fullName>
    </submittedName>
</protein>
<evidence type="ECO:0000313" key="13">
    <source>
        <dbReference type="Proteomes" id="UP001153069"/>
    </source>
</evidence>
<dbReference type="PANTHER" id="PTHR47959:SF1">
    <property type="entry name" value="ATP-DEPENDENT RNA HELICASE DBPA"/>
    <property type="match status" value="1"/>
</dbReference>
<dbReference type="Gene3D" id="2.60.120.920">
    <property type="match status" value="1"/>
</dbReference>
<dbReference type="InterPro" id="IPR013320">
    <property type="entry name" value="ConA-like_dom_sf"/>
</dbReference>
<dbReference type="SMART" id="SM00487">
    <property type="entry name" value="DEXDc"/>
    <property type="match status" value="1"/>
</dbReference>
<evidence type="ECO:0000313" key="12">
    <source>
        <dbReference type="EMBL" id="CAB9508555.1"/>
    </source>
</evidence>
<dbReference type="InterPro" id="IPR014001">
    <property type="entry name" value="Helicase_ATP-bd"/>
</dbReference>